<evidence type="ECO:0000259" key="13">
    <source>
        <dbReference type="PROSITE" id="PS51900"/>
    </source>
</evidence>
<dbReference type="AlphaFoldDB" id="A0A2A2IE11"/>
<comment type="function">
    <text evidence="11">Site-specific tyrosine recombinase, which acts by catalyzing the cutting and rejoining of the recombining DNA molecules. The XerC-XerD complex is essential to convert dimers of the bacterial chromosome into monomers to permit their segregation at cell division. It also contributes to the segregational stability of plasmids.</text>
</comment>
<evidence type="ECO:0000256" key="11">
    <source>
        <dbReference type="HAMAP-Rule" id="MF_01807"/>
    </source>
</evidence>
<evidence type="ECO:0000256" key="5">
    <source>
        <dbReference type="ARBA" id="ARBA00022618"/>
    </source>
</evidence>
<dbReference type="OrthoDB" id="9801717at2"/>
<dbReference type="InterPro" id="IPR002104">
    <property type="entry name" value="Integrase_catalytic"/>
</dbReference>
<dbReference type="InterPro" id="IPR044068">
    <property type="entry name" value="CB"/>
</dbReference>
<dbReference type="PANTHER" id="PTHR30349">
    <property type="entry name" value="PHAGE INTEGRASE-RELATED"/>
    <property type="match status" value="1"/>
</dbReference>
<dbReference type="InterPro" id="IPR011932">
    <property type="entry name" value="Recomb_XerD"/>
</dbReference>
<dbReference type="HAMAP" id="MF_01807">
    <property type="entry name" value="Recomb_XerD"/>
    <property type="match status" value="1"/>
</dbReference>
<dbReference type="PROSITE" id="PS51898">
    <property type="entry name" value="TYR_RECOMBINASE"/>
    <property type="match status" value="1"/>
</dbReference>
<evidence type="ECO:0000256" key="2">
    <source>
        <dbReference type="ARBA" id="ARBA00010450"/>
    </source>
</evidence>
<dbReference type="InterPro" id="IPR050090">
    <property type="entry name" value="Tyrosine_recombinase_XerCD"/>
</dbReference>
<dbReference type="RefSeq" id="WP_095655759.1">
    <property type="nucleotide sequence ID" value="NZ_NPOA01000007.1"/>
</dbReference>
<accession>A0A2A2IE11</accession>
<comment type="caution">
    <text evidence="14">The sequence shown here is derived from an EMBL/GenBank/DDBJ whole genome shotgun (WGS) entry which is preliminary data.</text>
</comment>
<name>A0A2A2IE11_9BACI</name>
<dbReference type="NCBIfam" id="NF001399">
    <property type="entry name" value="PRK00283.1"/>
    <property type="match status" value="1"/>
</dbReference>
<evidence type="ECO:0000256" key="8">
    <source>
        <dbReference type="ARBA" id="ARBA00023125"/>
    </source>
</evidence>
<feature type="active site" description="O-(3'-phospho-DNA)-tyrosine intermediate" evidence="11">
    <location>
        <position position="278"/>
    </location>
</feature>
<keyword evidence="15" id="KW-1185">Reference proteome</keyword>
<dbReference type="Pfam" id="PF02899">
    <property type="entry name" value="Phage_int_SAM_1"/>
    <property type="match status" value="1"/>
</dbReference>
<feature type="active site" evidence="11">
    <location>
        <position position="246"/>
    </location>
</feature>
<evidence type="ECO:0000313" key="14">
    <source>
        <dbReference type="EMBL" id="PAV29556.1"/>
    </source>
</evidence>
<keyword evidence="5 11" id="KW-0132">Cell division</keyword>
<comment type="similarity">
    <text evidence="2 11">Belongs to the 'phage' integrase family. XerD subfamily.</text>
</comment>
<dbReference type="GO" id="GO:0007059">
    <property type="term" value="P:chromosome segregation"/>
    <property type="evidence" value="ECO:0007669"/>
    <property type="project" value="UniProtKB-UniRule"/>
</dbReference>
<evidence type="ECO:0000256" key="10">
    <source>
        <dbReference type="ARBA" id="ARBA00023306"/>
    </source>
</evidence>
<gene>
    <name evidence="11 14" type="primary">xerD</name>
    <name evidence="14" type="ORF">CIL05_11880</name>
</gene>
<evidence type="ECO:0000256" key="7">
    <source>
        <dbReference type="ARBA" id="ARBA00022908"/>
    </source>
</evidence>
<sequence>MLTYAIDDFFHYLQIERGLSDNTLTSYKRDLRGYIHYIEKVVQKTDWNDVIRNDIIGFLYMLKDNGKSSSTISRHISSIRAFHQFLIREQIVNKDASLHIETPKKERKLPDVLSVQEIEALLSINGSTPLRSRNKAMFELLYATGLRVSEMISLKVSDLHLTMGFVQCFGKGSKERIVPLGNVAIHAVEEYLNDARGQLVKRNNDTTMLFVNQHGRQLSRQGFWKILKAASREAGIKKTITPHTLRHSFATHLLENGADLRVVQEMLGHVDISTTQIYTHVTKTRLKDIYESYHPRA</sequence>
<dbReference type="InterPro" id="IPR010998">
    <property type="entry name" value="Integrase_recombinase_N"/>
</dbReference>
<feature type="domain" description="Core-binding (CB)" evidence="13">
    <location>
        <begin position="1"/>
        <end position="87"/>
    </location>
</feature>
<dbReference type="SUPFAM" id="SSF56349">
    <property type="entry name" value="DNA breaking-rejoining enzymes"/>
    <property type="match status" value="1"/>
</dbReference>
<evidence type="ECO:0000256" key="6">
    <source>
        <dbReference type="ARBA" id="ARBA00022829"/>
    </source>
</evidence>
<comment type="subunit">
    <text evidence="11">Forms a cyclic heterotetrameric complex composed of two molecules of XerC and two molecules of XerD.</text>
</comment>
<dbReference type="Proteomes" id="UP000218887">
    <property type="component" value="Unassembled WGS sequence"/>
</dbReference>
<feature type="active site" evidence="11">
    <location>
        <position position="171"/>
    </location>
</feature>
<evidence type="ECO:0000256" key="3">
    <source>
        <dbReference type="ARBA" id="ARBA00015810"/>
    </source>
</evidence>
<dbReference type="GO" id="GO:0005737">
    <property type="term" value="C:cytoplasm"/>
    <property type="evidence" value="ECO:0007669"/>
    <property type="project" value="UniProtKB-SubCell"/>
</dbReference>
<keyword evidence="9 11" id="KW-0233">DNA recombination</keyword>
<dbReference type="Pfam" id="PF00589">
    <property type="entry name" value="Phage_integrase"/>
    <property type="match status" value="1"/>
</dbReference>
<feature type="active site" evidence="11">
    <location>
        <position position="243"/>
    </location>
</feature>
<evidence type="ECO:0000313" key="15">
    <source>
        <dbReference type="Proteomes" id="UP000218887"/>
    </source>
</evidence>
<dbReference type="GO" id="GO:0006313">
    <property type="term" value="P:DNA transposition"/>
    <property type="evidence" value="ECO:0007669"/>
    <property type="project" value="UniProtKB-UniRule"/>
</dbReference>
<feature type="active site" evidence="11">
    <location>
        <position position="147"/>
    </location>
</feature>
<dbReference type="CDD" id="cd00798">
    <property type="entry name" value="INT_XerDC_C"/>
    <property type="match status" value="1"/>
</dbReference>
<dbReference type="EMBL" id="NPOA01000007">
    <property type="protein sequence ID" value="PAV29556.1"/>
    <property type="molecule type" value="Genomic_DNA"/>
</dbReference>
<keyword evidence="6 11" id="KW-0159">Chromosome partition</keyword>
<proteinExistence type="inferred from homology"/>
<dbReference type="GO" id="GO:0009037">
    <property type="term" value="F:tyrosine-based site-specific recombinase activity"/>
    <property type="evidence" value="ECO:0007669"/>
    <property type="project" value="UniProtKB-UniRule"/>
</dbReference>
<dbReference type="InterPro" id="IPR011010">
    <property type="entry name" value="DNA_brk_join_enz"/>
</dbReference>
<dbReference type="Gene3D" id="1.10.443.10">
    <property type="entry name" value="Intergrase catalytic core"/>
    <property type="match status" value="1"/>
</dbReference>
<keyword evidence="10 11" id="KW-0131">Cell cycle</keyword>
<reference evidence="14 15" key="1">
    <citation type="submission" date="2017-08" db="EMBL/GenBank/DDBJ databases">
        <title>Virgibacillus indicus sp. nov. and Virgibacillus profoundi sp. nov, two moderately halophilic bacteria isolated from marine sediment by using the Microfluidic Streak Plate.</title>
        <authorList>
            <person name="Xu B."/>
            <person name="Hu B."/>
            <person name="Wang J."/>
            <person name="Zhu Y."/>
            <person name="Huang L."/>
            <person name="Du W."/>
            <person name="Huang Y."/>
        </authorList>
    </citation>
    <scope>NUCLEOTIDE SEQUENCE [LARGE SCALE GENOMIC DNA]</scope>
    <source>
        <strain evidence="14 15">IO3-P3-H5</strain>
    </source>
</reference>
<dbReference type="HAMAP" id="MF_01808">
    <property type="entry name" value="Recomb_XerC_XerD"/>
    <property type="match status" value="1"/>
</dbReference>
<organism evidence="14 15">
    <name type="scientific">Virgibacillus profundi</name>
    <dbReference type="NCBI Taxonomy" id="2024555"/>
    <lineage>
        <taxon>Bacteria</taxon>
        <taxon>Bacillati</taxon>
        <taxon>Bacillota</taxon>
        <taxon>Bacilli</taxon>
        <taxon>Bacillales</taxon>
        <taxon>Bacillaceae</taxon>
        <taxon>Virgibacillus</taxon>
    </lineage>
</organism>
<keyword evidence="7 11" id="KW-0229">DNA integration</keyword>
<keyword evidence="4 11" id="KW-0963">Cytoplasm</keyword>
<dbReference type="InterPro" id="IPR013762">
    <property type="entry name" value="Integrase-like_cat_sf"/>
</dbReference>
<evidence type="ECO:0000256" key="9">
    <source>
        <dbReference type="ARBA" id="ARBA00023172"/>
    </source>
</evidence>
<protein>
    <recommendedName>
        <fullName evidence="3 11">Tyrosine recombinase XerD</fullName>
    </recommendedName>
</protein>
<comment type="subcellular location">
    <subcellularLocation>
        <location evidence="1 11">Cytoplasm</location>
    </subcellularLocation>
</comment>
<dbReference type="InterPro" id="IPR004107">
    <property type="entry name" value="Integrase_SAM-like_N"/>
</dbReference>
<evidence type="ECO:0000256" key="1">
    <source>
        <dbReference type="ARBA" id="ARBA00004496"/>
    </source>
</evidence>
<evidence type="ECO:0000256" key="4">
    <source>
        <dbReference type="ARBA" id="ARBA00022490"/>
    </source>
</evidence>
<feature type="active site" evidence="11">
    <location>
        <position position="269"/>
    </location>
</feature>
<dbReference type="Gene3D" id="1.10.150.130">
    <property type="match status" value="1"/>
</dbReference>
<dbReference type="InterPro" id="IPR023009">
    <property type="entry name" value="Tyrosine_recombinase_XerC/XerD"/>
</dbReference>
<keyword evidence="8 11" id="KW-0238">DNA-binding</keyword>
<dbReference type="PROSITE" id="PS51900">
    <property type="entry name" value="CB"/>
    <property type="match status" value="1"/>
</dbReference>
<dbReference type="NCBIfam" id="NF040815">
    <property type="entry name" value="recomb_XerA_Arch"/>
    <property type="match status" value="1"/>
</dbReference>
<dbReference type="GO" id="GO:0003677">
    <property type="term" value="F:DNA binding"/>
    <property type="evidence" value="ECO:0007669"/>
    <property type="project" value="UniProtKB-UniRule"/>
</dbReference>
<evidence type="ECO:0000259" key="12">
    <source>
        <dbReference type="PROSITE" id="PS51898"/>
    </source>
</evidence>
<feature type="domain" description="Tyr recombinase" evidence="12">
    <location>
        <begin position="108"/>
        <end position="291"/>
    </location>
</feature>
<dbReference type="NCBIfam" id="TIGR02225">
    <property type="entry name" value="recomb_XerD"/>
    <property type="match status" value="1"/>
</dbReference>
<dbReference type="PANTHER" id="PTHR30349:SF81">
    <property type="entry name" value="TYROSINE RECOMBINASE XERC"/>
    <property type="match status" value="1"/>
</dbReference>
<dbReference type="GO" id="GO:0051301">
    <property type="term" value="P:cell division"/>
    <property type="evidence" value="ECO:0007669"/>
    <property type="project" value="UniProtKB-KW"/>
</dbReference>